<dbReference type="RefSeq" id="WP_290195916.1">
    <property type="nucleotide sequence ID" value="NZ_CP047654.1"/>
</dbReference>
<proteinExistence type="predicted"/>
<evidence type="ECO:0008006" key="3">
    <source>
        <dbReference type="Google" id="ProtNLM"/>
    </source>
</evidence>
<dbReference type="Pfam" id="PF11662">
    <property type="entry name" value="DUF3263"/>
    <property type="match status" value="1"/>
</dbReference>
<evidence type="ECO:0000313" key="2">
    <source>
        <dbReference type="Proteomes" id="UP001180840"/>
    </source>
</evidence>
<gene>
    <name evidence="1" type="ORF">J2S39_002011</name>
</gene>
<reference evidence="1" key="1">
    <citation type="submission" date="2023-07" db="EMBL/GenBank/DDBJ databases">
        <title>Sequencing the genomes of 1000 actinobacteria strains.</title>
        <authorList>
            <person name="Klenk H.-P."/>
        </authorList>
    </citation>
    <scope>NUCLEOTIDE SEQUENCE</scope>
    <source>
        <strain evidence="1">DSM 107476</strain>
    </source>
</reference>
<evidence type="ECO:0000313" key="1">
    <source>
        <dbReference type="EMBL" id="MDR7330335.1"/>
    </source>
</evidence>
<dbReference type="Proteomes" id="UP001180840">
    <property type="component" value="Unassembled WGS sequence"/>
</dbReference>
<name>A0ABU2A013_9CORY</name>
<comment type="caution">
    <text evidence="1">The sequence shown here is derived from an EMBL/GenBank/DDBJ whole genome shotgun (WGS) entry which is preliminary data.</text>
</comment>
<dbReference type="InterPro" id="IPR021678">
    <property type="entry name" value="DUF3263"/>
</dbReference>
<sequence length="77" mass="8906">MQDLTENDARILAFEERGMRAGGRKDEAIRAELGISPARYYQRLNMLIDVPAAMAEYPSMTARLRRLRHRRAEERGS</sequence>
<protein>
    <recommendedName>
        <fullName evidence="3">DUF3263 domain-containing protein</fullName>
    </recommendedName>
</protein>
<keyword evidence="2" id="KW-1185">Reference proteome</keyword>
<dbReference type="EMBL" id="JAVDXZ010000001">
    <property type="protein sequence ID" value="MDR7330335.1"/>
    <property type="molecule type" value="Genomic_DNA"/>
</dbReference>
<accession>A0ABU2A013</accession>
<organism evidence="1 2">
    <name type="scientific">Corynebacterium guangdongense</name>
    <dbReference type="NCBI Taxonomy" id="1783348"/>
    <lineage>
        <taxon>Bacteria</taxon>
        <taxon>Bacillati</taxon>
        <taxon>Actinomycetota</taxon>
        <taxon>Actinomycetes</taxon>
        <taxon>Mycobacteriales</taxon>
        <taxon>Corynebacteriaceae</taxon>
        <taxon>Corynebacterium</taxon>
    </lineage>
</organism>